<evidence type="ECO:0000313" key="2">
    <source>
        <dbReference type="EMBL" id="PWN30387.1"/>
    </source>
</evidence>
<proteinExistence type="predicted"/>
<keyword evidence="3" id="KW-1185">Reference proteome</keyword>
<dbReference type="EMBL" id="KZ819662">
    <property type="protein sequence ID" value="PWN30387.1"/>
    <property type="molecule type" value="Genomic_DNA"/>
</dbReference>
<reference evidence="2 3" key="1">
    <citation type="journal article" date="2018" name="Mol. Biol. Evol.">
        <title>Broad Genomic Sampling Reveals a Smut Pathogenic Ancestry of the Fungal Clade Ustilaginomycotina.</title>
        <authorList>
            <person name="Kijpornyongpan T."/>
            <person name="Mondo S.J."/>
            <person name="Barry K."/>
            <person name="Sandor L."/>
            <person name="Lee J."/>
            <person name="Lipzen A."/>
            <person name="Pangilinan J."/>
            <person name="LaButti K."/>
            <person name="Hainaut M."/>
            <person name="Henrissat B."/>
            <person name="Grigoriev I.V."/>
            <person name="Spatafora J.W."/>
            <person name="Aime M.C."/>
        </authorList>
    </citation>
    <scope>NUCLEOTIDE SEQUENCE [LARGE SCALE GENOMIC DNA]</scope>
    <source>
        <strain evidence="2 3">MCA 5214</strain>
    </source>
</reference>
<sequence length="461" mass="50077">MDDNLHGGLLKLPPELLLTICDSLPLASILIFRLQVCRRLRYHDQLGPLRLPPSLSFAQWQQASEALKELGLAKQDDDADEDLDDGEHNRNIHASYPRPLPKLPDVPQLRPLKSPPHAKGQEGGVAVGWNGASNLAPKAYKLEVALGVLLATGPAYEVRLFRRVLAFLGLLPPERAIPPKGALKAPDRRRPMRLPVALEERLQPTWVRSAGGEVRREAEEEEEPRLLKTLCAVSWSGISGQSLVQMLRTEPAFAGVELIVKTERFDEDSWKTLNDPGATHLASQSAKIQTHLIDEGEYSAGRIASVLPASSSSSPLTPSAYVETQVVVNVGSKATEEQARHIKGQGLFAGYRAFCFNAPAARQGEASPPEKAPPPLPSEQSNPQSSGEDDEEGNRPSSLLRSGGGPAPCPSDQPVTPSVSRARPLHVVFVGRFRLDEALETEEMLFLSAMRCSACQSGLAM</sequence>
<dbReference type="OrthoDB" id="10661765at2759"/>
<name>A0A316UYJ3_9BASI</name>
<dbReference type="AlphaFoldDB" id="A0A316UYJ3"/>
<gene>
    <name evidence="2" type="ORF">BDZ90DRAFT_229409</name>
</gene>
<protein>
    <recommendedName>
        <fullName evidence="4">F-box domain-containing protein</fullName>
    </recommendedName>
</protein>
<organism evidence="2 3">
    <name type="scientific">Jaminaea rosea</name>
    <dbReference type="NCBI Taxonomy" id="1569628"/>
    <lineage>
        <taxon>Eukaryota</taxon>
        <taxon>Fungi</taxon>
        <taxon>Dikarya</taxon>
        <taxon>Basidiomycota</taxon>
        <taxon>Ustilaginomycotina</taxon>
        <taxon>Exobasidiomycetes</taxon>
        <taxon>Microstromatales</taxon>
        <taxon>Microstromatales incertae sedis</taxon>
        <taxon>Jaminaea</taxon>
    </lineage>
</organism>
<evidence type="ECO:0000313" key="3">
    <source>
        <dbReference type="Proteomes" id="UP000245884"/>
    </source>
</evidence>
<accession>A0A316UYJ3</accession>
<dbReference type="GeneID" id="37026869"/>
<feature type="region of interest" description="Disordered" evidence="1">
    <location>
        <begin position="362"/>
        <end position="418"/>
    </location>
</feature>
<dbReference type="RefSeq" id="XP_025364999.1">
    <property type="nucleotide sequence ID" value="XM_025505046.1"/>
</dbReference>
<evidence type="ECO:0008006" key="4">
    <source>
        <dbReference type="Google" id="ProtNLM"/>
    </source>
</evidence>
<dbReference type="Proteomes" id="UP000245884">
    <property type="component" value="Unassembled WGS sequence"/>
</dbReference>
<feature type="region of interest" description="Disordered" evidence="1">
    <location>
        <begin position="76"/>
        <end position="125"/>
    </location>
</feature>
<evidence type="ECO:0000256" key="1">
    <source>
        <dbReference type="SAM" id="MobiDB-lite"/>
    </source>
</evidence>